<protein>
    <recommendedName>
        <fullName evidence="5">Peptidyl-prolyl cis-trans isomerase</fullName>
        <ecNumber evidence="5">5.2.1.8</ecNumber>
    </recommendedName>
</protein>
<dbReference type="OrthoDB" id="979394at2"/>
<dbReference type="AlphaFoldDB" id="A0A401UAW9"/>
<feature type="chain" id="PRO_5019200370" description="Peptidyl-prolyl cis-trans isomerase" evidence="6">
    <location>
        <begin position="20"/>
        <end position="185"/>
    </location>
</feature>
<keyword evidence="9" id="KW-1185">Reference proteome</keyword>
<dbReference type="PANTHER" id="PTHR10516:SF443">
    <property type="entry name" value="FK506-BINDING PROTEIN 59-RELATED"/>
    <property type="match status" value="1"/>
</dbReference>
<dbReference type="PANTHER" id="PTHR10516">
    <property type="entry name" value="PEPTIDYL-PROLYL CIS-TRANS ISOMERASE"/>
    <property type="match status" value="1"/>
</dbReference>
<keyword evidence="2 4" id="KW-0697">Rotamase</keyword>
<comment type="caution">
    <text evidence="8">The sequence shown here is derived from an EMBL/GenBank/DDBJ whole genome shotgun (WGS) entry which is preliminary data.</text>
</comment>
<dbReference type="InterPro" id="IPR001179">
    <property type="entry name" value="PPIase_FKBP_dom"/>
</dbReference>
<accession>A0A401UAW9</accession>
<evidence type="ECO:0000256" key="3">
    <source>
        <dbReference type="ARBA" id="ARBA00023235"/>
    </source>
</evidence>
<organism evidence="8 9">
    <name type="scientific">Chryseotalea sanaruensis</name>
    <dbReference type="NCBI Taxonomy" id="2482724"/>
    <lineage>
        <taxon>Bacteria</taxon>
        <taxon>Pseudomonadati</taxon>
        <taxon>Bacteroidota</taxon>
        <taxon>Cytophagia</taxon>
        <taxon>Cytophagales</taxon>
        <taxon>Chryseotaleaceae</taxon>
        <taxon>Chryseotalea</taxon>
    </lineage>
</organism>
<dbReference type="RefSeq" id="WP_127122675.1">
    <property type="nucleotide sequence ID" value="NZ_BHXQ01000004.1"/>
</dbReference>
<evidence type="ECO:0000313" key="8">
    <source>
        <dbReference type="EMBL" id="GCC52021.1"/>
    </source>
</evidence>
<evidence type="ECO:0000256" key="6">
    <source>
        <dbReference type="SAM" id="SignalP"/>
    </source>
</evidence>
<dbReference type="InterPro" id="IPR050689">
    <property type="entry name" value="FKBP-type_PPIase"/>
</dbReference>
<feature type="domain" description="PPIase FKBP-type" evidence="7">
    <location>
        <begin position="80"/>
        <end position="169"/>
    </location>
</feature>
<dbReference type="PROSITE" id="PS50059">
    <property type="entry name" value="FKBP_PPIASE"/>
    <property type="match status" value="1"/>
</dbReference>
<feature type="signal peptide" evidence="6">
    <location>
        <begin position="1"/>
        <end position="19"/>
    </location>
</feature>
<keyword evidence="3 4" id="KW-0413">Isomerase</keyword>
<proteinExistence type="inferred from homology"/>
<dbReference type="EC" id="5.2.1.8" evidence="5"/>
<evidence type="ECO:0000259" key="7">
    <source>
        <dbReference type="PROSITE" id="PS50059"/>
    </source>
</evidence>
<dbReference type="EMBL" id="BHXQ01000004">
    <property type="protein sequence ID" value="GCC52021.1"/>
    <property type="molecule type" value="Genomic_DNA"/>
</dbReference>
<reference evidence="8 9" key="1">
    <citation type="submission" date="2018-11" db="EMBL/GenBank/DDBJ databases">
        <title>Chryseotalea sanarue gen. nov., sp., nov., a member of the family Cytophagaceae, isolated from a brackish lake in Hamamatsu Japan.</title>
        <authorList>
            <person name="Maejima Y."/>
            <person name="Iino T."/>
            <person name="Muraguchi Y."/>
            <person name="Fukuda K."/>
            <person name="Ohkuma M."/>
            <person name="Moriuchi R."/>
            <person name="Dohra H."/>
            <person name="Kimbara K."/>
            <person name="Shintani M."/>
        </authorList>
    </citation>
    <scope>NUCLEOTIDE SEQUENCE [LARGE SCALE GENOMIC DNA]</scope>
    <source>
        <strain evidence="8 9">Ys</strain>
    </source>
</reference>
<dbReference type="InterPro" id="IPR046357">
    <property type="entry name" value="PPIase_dom_sf"/>
</dbReference>
<dbReference type="Pfam" id="PF00254">
    <property type="entry name" value="FKBP_C"/>
    <property type="match status" value="1"/>
</dbReference>
<evidence type="ECO:0000313" key="9">
    <source>
        <dbReference type="Proteomes" id="UP000288227"/>
    </source>
</evidence>
<dbReference type="SUPFAM" id="SSF54534">
    <property type="entry name" value="FKBP-like"/>
    <property type="match status" value="1"/>
</dbReference>
<dbReference type="GO" id="GO:0003755">
    <property type="term" value="F:peptidyl-prolyl cis-trans isomerase activity"/>
    <property type="evidence" value="ECO:0007669"/>
    <property type="project" value="UniProtKB-UniRule"/>
</dbReference>
<keyword evidence="6" id="KW-0732">Signal</keyword>
<dbReference type="PROSITE" id="PS51257">
    <property type="entry name" value="PROKAR_LIPOPROTEIN"/>
    <property type="match status" value="1"/>
</dbReference>
<gene>
    <name evidence="8" type="ORF">SanaruYs_22530</name>
</gene>
<evidence type="ECO:0000256" key="5">
    <source>
        <dbReference type="RuleBase" id="RU003915"/>
    </source>
</evidence>
<evidence type="ECO:0000256" key="1">
    <source>
        <dbReference type="ARBA" id="ARBA00000971"/>
    </source>
</evidence>
<sequence length="185" mass="20245">MRLGLFLIGAVLFVSLACGDDEPSAQEQINSQLNKDTIAIDAYLQSRGIVAKRGNSGIRYVIHEKSSSTVSPQFYTNMPGDCFVTSYKGYVVAVDTVFDESANFETTLESSVPGENIIAGWKVAFQLLDVGDSATIYIPSVLAYGSAGSGKAIPPNSNLYFHVRLKEVFKQELNPSNNTYRCFYD</sequence>
<comment type="catalytic activity">
    <reaction evidence="1 4 5">
        <text>[protein]-peptidylproline (omega=180) = [protein]-peptidylproline (omega=0)</text>
        <dbReference type="Rhea" id="RHEA:16237"/>
        <dbReference type="Rhea" id="RHEA-COMP:10747"/>
        <dbReference type="Rhea" id="RHEA-COMP:10748"/>
        <dbReference type="ChEBI" id="CHEBI:83833"/>
        <dbReference type="ChEBI" id="CHEBI:83834"/>
        <dbReference type="EC" id="5.2.1.8"/>
    </reaction>
</comment>
<evidence type="ECO:0000256" key="4">
    <source>
        <dbReference type="PROSITE-ProRule" id="PRU00277"/>
    </source>
</evidence>
<name>A0A401UAW9_9BACT</name>
<dbReference type="Gene3D" id="3.10.50.40">
    <property type="match status" value="1"/>
</dbReference>
<comment type="similarity">
    <text evidence="5">Belongs to the FKBP-type PPIase family.</text>
</comment>
<evidence type="ECO:0000256" key="2">
    <source>
        <dbReference type="ARBA" id="ARBA00023110"/>
    </source>
</evidence>
<dbReference type="Proteomes" id="UP000288227">
    <property type="component" value="Unassembled WGS sequence"/>
</dbReference>